<dbReference type="InterPro" id="IPR050131">
    <property type="entry name" value="Peptidase_S8_subtilisin-like"/>
</dbReference>
<feature type="signal peptide" evidence="6">
    <location>
        <begin position="1"/>
        <end position="16"/>
    </location>
</feature>
<dbReference type="InterPro" id="IPR015500">
    <property type="entry name" value="Peptidase_S8_subtilisin-rel"/>
</dbReference>
<evidence type="ECO:0000259" key="7">
    <source>
        <dbReference type="Pfam" id="PF00082"/>
    </source>
</evidence>
<dbReference type="OMA" id="DAWHMAG"/>
<keyword evidence="2" id="KW-0645">Protease</keyword>
<dbReference type="Proteomes" id="UP000094527">
    <property type="component" value="Unassembled WGS sequence"/>
</dbReference>
<dbReference type="Gene3D" id="3.40.50.200">
    <property type="entry name" value="Peptidase S8/S53 domain"/>
    <property type="match status" value="1"/>
</dbReference>
<dbReference type="InterPro" id="IPR000209">
    <property type="entry name" value="Peptidase_S8/S53_dom"/>
</dbReference>
<sequence length="427" mass="45702">MIRQLLFAILVGVAFGTPSLKMNQPLSQALKNEKVTNVVVTFKEGTSQLIRSFSTARSFASHAQKVTTLKSSLEVLATNTQQNAISILQGNGTKFQSFWISNQLFIKDASRELINALAALPEVSQVRKEKIISIEKNIYSNSPLNVEWGIDKIEAEAAWSLPGGNKGEGIVVANIDTGVRSTHEALINNFRSAKSWYDPYDLTDNPIDLNGHGTHTMGTIAGSGGIGVAPEAQWIACRGCYQYSCTEEALLACGQFITCPTDPNGENPDCSQAPNVVSNSWGFYPGATFYDEVIDTWRAAGIVPIFAVHNYGSCDFVTGPGDNINVIGVGATTEDDGIASFSSRGPALNGAIKPDICAPGGVAALLLSQNPNLSYDEVKDLLQNNAERDLLAAETCGGIPSDVFPNNVYGYGRVNARESLANAINEN</sequence>
<keyword evidence="9" id="KW-1185">Reference proteome</keyword>
<reference evidence="8 9" key="1">
    <citation type="journal article" date="2016" name="Genome Biol. Evol.">
        <title>Gene Family Evolution Reflects Adaptation to Soil Environmental Stressors in the Genome of the Collembolan Orchesella cincta.</title>
        <authorList>
            <person name="Faddeeva-Vakhrusheva A."/>
            <person name="Derks M.F."/>
            <person name="Anvar S.Y."/>
            <person name="Agamennone V."/>
            <person name="Suring W."/>
            <person name="Smit S."/>
            <person name="van Straalen N.M."/>
            <person name="Roelofs D."/>
        </authorList>
    </citation>
    <scope>NUCLEOTIDE SEQUENCE [LARGE SCALE GENOMIC DNA]</scope>
    <source>
        <tissue evidence="8">Mixed pool</tissue>
    </source>
</reference>
<gene>
    <name evidence="8" type="ORF">Ocin01_14233</name>
</gene>
<evidence type="ECO:0000256" key="4">
    <source>
        <dbReference type="ARBA" id="ARBA00022825"/>
    </source>
</evidence>
<dbReference type="PRINTS" id="PR00723">
    <property type="entry name" value="SUBTILISIN"/>
</dbReference>
<protein>
    <submittedName>
        <fullName evidence="8">Bacillopeptidase F</fullName>
    </submittedName>
</protein>
<dbReference type="InterPro" id="IPR036852">
    <property type="entry name" value="Peptidase_S8/S53_dom_sf"/>
</dbReference>
<comment type="caution">
    <text evidence="5">Lacks conserved residue(s) required for the propagation of feature annotation.</text>
</comment>
<organism evidence="8 9">
    <name type="scientific">Orchesella cincta</name>
    <name type="common">Springtail</name>
    <name type="synonym">Podura cincta</name>
    <dbReference type="NCBI Taxonomy" id="48709"/>
    <lineage>
        <taxon>Eukaryota</taxon>
        <taxon>Metazoa</taxon>
        <taxon>Ecdysozoa</taxon>
        <taxon>Arthropoda</taxon>
        <taxon>Hexapoda</taxon>
        <taxon>Collembola</taxon>
        <taxon>Entomobryomorpha</taxon>
        <taxon>Entomobryoidea</taxon>
        <taxon>Orchesellidae</taxon>
        <taxon>Orchesellinae</taxon>
        <taxon>Orchesella</taxon>
    </lineage>
</organism>
<comment type="caution">
    <text evidence="8">The sequence shown here is derived from an EMBL/GenBank/DDBJ whole genome shotgun (WGS) entry which is preliminary data.</text>
</comment>
<dbReference type="Pfam" id="PF00082">
    <property type="entry name" value="Peptidase_S8"/>
    <property type="match status" value="1"/>
</dbReference>
<dbReference type="PANTHER" id="PTHR43806">
    <property type="entry name" value="PEPTIDASE S8"/>
    <property type="match status" value="1"/>
</dbReference>
<keyword evidence="3" id="KW-0378">Hydrolase</keyword>
<dbReference type="EMBL" id="LJIJ01001225">
    <property type="protein sequence ID" value="ODM92447.1"/>
    <property type="molecule type" value="Genomic_DNA"/>
</dbReference>
<name>A0A1D2MHG3_ORCCI</name>
<dbReference type="SUPFAM" id="SSF52743">
    <property type="entry name" value="Subtilisin-like"/>
    <property type="match status" value="1"/>
</dbReference>
<dbReference type="STRING" id="48709.A0A1D2MHG3"/>
<dbReference type="AlphaFoldDB" id="A0A1D2MHG3"/>
<keyword evidence="4" id="KW-0720">Serine protease</keyword>
<evidence type="ECO:0000256" key="2">
    <source>
        <dbReference type="ARBA" id="ARBA00022670"/>
    </source>
</evidence>
<feature type="chain" id="PRO_5008904031" evidence="6">
    <location>
        <begin position="17"/>
        <end position="427"/>
    </location>
</feature>
<feature type="domain" description="Peptidase S8/S53" evidence="7">
    <location>
        <begin position="167"/>
        <end position="360"/>
    </location>
</feature>
<dbReference type="GO" id="GO:0006508">
    <property type="term" value="P:proteolysis"/>
    <property type="evidence" value="ECO:0007669"/>
    <property type="project" value="UniProtKB-KW"/>
</dbReference>
<proteinExistence type="inferred from homology"/>
<keyword evidence="6" id="KW-0732">Signal</keyword>
<comment type="similarity">
    <text evidence="1 5">Belongs to the peptidase S8 family.</text>
</comment>
<dbReference type="GO" id="GO:0004252">
    <property type="term" value="F:serine-type endopeptidase activity"/>
    <property type="evidence" value="ECO:0007669"/>
    <property type="project" value="InterPro"/>
</dbReference>
<evidence type="ECO:0000256" key="6">
    <source>
        <dbReference type="SAM" id="SignalP"/>
    </source>
</evidence>
<accession>A0A1D2MHG3</accession>
<evidence type="ECO:0000256" key="3">
    <source>
        <dbReference type="ARBA" id="ARBA00022801"/>
    </source>
</evidence>
<dbReference type="PANTHER" id="PTHR43806:SF67">
    <property type="entry name" value="EGF-LIKE DOMAIN-CONTAINING PROTEIN"/>
    <property type="match status" value="1"/>
</dbReference>
<dbReference type="OrthoDB" id="206201at2759"/>
<evidence type="ECO:0000256" key="1">
    <source>
        <dbReference type="ARBA" id="ARBA00011073"/>
    </source>
</evidence>
<evidence type="ECO:0000313" key="9">
    <source>
        <dbReference type="Proteomes" id="UP000094527"/>
    </source>
</evidence>
<evidence type="ECO:0000313" key="8">
    <source>
        <dbReference type="EMBL" id="ODM92447.1"/>
    </source>
</evidence>
<evidence type="ECO:0000256" key="5">
    <source>
        <dbReference type="PROSITE-ProRule" id="PRU01240"/>
    </source>
</evidence>
<dbReference type="PROSITE" id="PS51892">
    <property type="entry name" value="SUBTILASE"/>
    <property type="match status" value="1"/>
</dbReference>